<sequence length="190" mass="19688">MRKVAMLGVVVLGTAGTVAFSASGASAASKCWVGSWKVTSASADISSPSLKFKFKGGKDIKLKLDKKGKATYNFSGSKPFVGSGTIPPGIPTTASLSLSKKLTMSYTVAGSAKGKLSGKPKTAKGNALLTVKAATGNQKIDIVKAVRQGGDFGVLPRKATYTCKGKTLTIKQKIKEKGLTSVTSWKARRA</sequence>
<feature type="chain" id="PRO_5046570736" evidence="1">
    <location>
        <begin position="28"/>
        <end position="190"/>
    </location>
</feature>
<keyword evidence="1" id="KW-0732">Signal</keyword>
<dbReference type="Proteomes" id="UP001501237">
    <property type="component" value="Unassembled WGS sequence"/>
</dbReference>
<protein>
    <submittedName>
        <fullName evidence="2">Uncharacterized protein</fullName>
    </submittedName>
</protein>
<comment type="caution">
    <text evidence="2">The sequence shown here is derived from an EMBL/GenBank/DDBJ whole genome shotgun (WGS) entry which is preliminary data.</text>
</comment>
<keyword evidence="3" id="KW-1185">Reference proteome</keyword>
<organism evidence="2 3">
    <name type="scientific">Actinocorallia longicatena</name>
    <dbReference type="NCBI Taxonomy" id="111803"/>
    <lineage>
        <taxon>Bacteria</taxon>
        <taxon>Bacillati</taxon>
        <taxon>Actinomycetota</taxon>
        <taxon>Actinomycetes</taxon>
        <taxon>Streptosporangiales</taxon>
        <taxon>Thermomonosporaceae</taxon>
        <taxon>Actinocorallia</taxon>
    </lineage>
</organism>
<name>A0ABP6QHA0_9ACTN</name>
<gene>
    <name evidence="2" type="ORF">GCM10010468_54330</name>
</gene>
<reference evidence="3" key="1">
    <citation type="journal article" date="2019" name="Int. J. Syst. Evol. Microbiol.">
        <title>The Global Catalogue of Microorganisms (GCM) 10K type strain sequencing project: providing services to taxonomists for standard genome sequencing and annotation.</title>
        <authorList>
            <consortium name="The Broad Institute Genomics Platform"/>
            <consortium name="The Broad Institute Genome Sequencing Center for Infectious Disease"/>
            <person name="Wu L."/>
            <person name="Ma J."/>
        </authorList>
    </citation>
    <scope>NUCLEOTIDE SEQUENCE [LARGE SCALE GENOMIC DNA]</scope>
    <source>
        <strain evidence="3">JCM 9377</strain>
    </source>
</reference>
<evidence type="ECO:0000313" key="3">
    <source>
        <dbReference type="Proteomes" id="UP001501237"/>
    </source>
</evidence>
<dbReference type="EMBL" id="BAAAUV010000015">
    <property type="protein sequence ID" value="GAA3226171.1"/>
    <property type="molecule type" value="Genomic_DNA"/>
</dbReference>
<feature type="signal peptide" evidence="1">
    <location>
        <begin position="1"/>
        <end position="27"/>
    </location>
</feature>
<dbReference type="RefSeq" id="WP_344833630.1">
    <property type="nucleotide sequence ID" value="NZ_BAAAUV010000015.1"/>
</dbReference>
<proteinExistence type="predicted"/>
<evidence type="ECO:0000313" key="2">
    <source>
        <dbReference type="EMBL" id="GAA3226171.1"/>
    </source>
</evidence>
<accession>A0ABP6QHA0</accession>
<evidence type="ECO:0000256" key="1">
    <source>
        <dbReference type="SAM" id="SignalP"/>
    </source>
</evidence>